<dbReference type="Pfam" id="PF14093">
    <property type="entry name" value="DUF4271"/>
    <property type="match status" value="1"/>
</dbReference>
<evidence type="ECO:0000313" key="2">
    <source>
        <dbReference type="EMBL" id="SFQ13103.1"/>
    </source>
</evidence>
<keyword evidence="1" id="KW-1133">Transmembrane helix</keyword>
<reference evidence="2 3" key="1">
    <citation type="submission" date="2016-10" db="EMBL/GenBank/DDBJ databases">
        <authorList>
            <person name="de Groot N.N."/>
        </authorList>
    </citation>
    <scope>NUCLEOTIDE SEQUENCE [LARGE SCALE GENOMIC DNA]</scope>
    <source>
        <strain evidence="3">E92,LMG 26720,CCM 7988</strain>
    </source>
</reference>
<gene>
    <name evidence="2" type="ORF">SAMN04515674_110165</name>
</gene>
<evidence type="ECO:0000313" key="3">
    <source>
        <dbReference type="Proteomes" id="UP000199306"/>
    </source>
</evidence>
<dbReference type="InterPro" id="IPR025367">
    <property type="entry name" value="DUF4271"/>
</dbReference>
<proteinExistence type="predicted"/>
<protein>
    <recommendedName>
        <fullName evidence="4">DUF4271 domain-containing protein</fullName>
    </recommendedName>
</protein>
<feature type="transmembrane region" description="Helical" evidence="1">
    <location>
        <begin position="318"/>
        <end position="338"/>
    </location>
</feature>
<keyword evidence="3" id="KW-1185">Reference proteome</keyword>
<sequence length="395" mass="46422">MGTSNSHRFLVLKLSVILLISVFSVERISAKGVGPAEGYYLVHDYHDDWQIYDEGYKAYVPYVRERHQEYSSFSLFFDFENYKGYKLLFYSKKENYLFIDASLQKKLPADVWTIMDVDSLQKVYRKTRLFLTFYGINTNAEDLKVIVGNKISKTERSIELTEYQLTVRPKAIPVFNNFFVLGLVFLLICYAFLYNFQPKTFERYYNFQDLLTINVRDDSFVNKPFDLGNLLFVINLSFTLAYLFMIIRNEETDLFNVSNILNEEETVLGLFLNFIAIAILIFIALIIKYLSLAILSNLYRFDNVTNVHFFKIMQASSIFFLLVLFLVSYSAISYPFILQNFEKYLLIPVVIFFILRLLLIYFTINKLTSLKNLYLFSYLCIVELIPVIIGIRFAL</sequence>
<dbReference type="RefSeq" id="WP_377213987.1">
    <property type="nucleotide sequence ID" value="NZ_JBHUFO010000015.1"/>
</dbReference>
<feature type="transmembrane region" description="Helical" evidence="1">
    <location>
        <begin position="227"/>
        <end position="247"/>
    </location>
</feature>
<feature type="transmembrane region" description="Helical" evidence="1">
    <location>
        <begin position="344"/>
        <end position="364"/>
    </location>
</feature>
<name>A0A1I5W0B6_9BACT</name>
<dbReference type="Proteomes" id="UP000199306">
    <property type="component" value="Unassembled WGS sequence"/>
</dbReference>
<feature type="transmembrane region" description="Helical" evidence="1">
    <location>
        <begin position="373"/>
        <end position="394"/>
    </location>
</feature>
<keyword evidence="1" id="KW-0812">Transmembrane</keyword>
<organism evidence="2 3">
    <name type="scientific">Pseudarcicella hirudinis</name>
    <dbReference type="NCBI Taxonomy" id="1079859"/>
    <lineage>
        <taxon>Bacteria</taxon>
        <taxon>Pseudomonadati</taxon>
        <taxon>Bacteroidota</taxon>
        <taxon>Cytophagia</taxon>
        <taxon>Cytophagales</taxon>
        <taxon>Flectobacillaceae</taxon>
        <taxon>Pseudarcicella</taxon>
    </lineage>
</organism>
<accession>A0A1I5W0B6</accession>
<feature type="transmembrane region" description="Helical" evidence="1">
    <location>
        <begin position="267"/>
        <end position="290"/>
    </location>
</feature>
<feature type="transmembrane region" description="Helical" evidence="1">
    <location>
        <begin position="178"/>
        <end position="196"/>
    </location>
</feature>
<evidence type="ECO:0008006" key="4">
    <source>
        <dbReference type="Google" id="ProtNLM"/>
    </source>
</evidence>
<dbReference type="EMBL" id="FOXH01000010">
    <property type="protein sequence ID" value="SFQ13103.1"/>
    <property type="molecule type" value="Genomic_DNA"/>
</dbReference>
<evidence type="ECO:0000256" key="1">
    <source>
        <dbReference type="SAM" id="Phobius"/>
    </source>
</evidence>
<dbReference type="AlphaFoldDB" id="A0A1I5W0B6"/>
<dbReference type="STRING" id="1079859.SAMN04515674_110165"/>
<keyword evidence="1" id="KW-0472">Membrane</keyword>